<keyword evidence="1" id="KW-0547">Nucleotide-binding</keyword>
<evidence type="ECO:0000313" key="4">
    <source>
        <dbReference type="Proteomes" id="UP000235786"/>
    </source>
</evidence>
<dbReference type="GO" id="GO:0140662">
    <property type="term" value="F:ATP-dependent protein folding chaperone"/>
    <property type="evidence" value="ECO:0007669"/>
    <property type="project" value="InterPro"/>
</dbReference>
<evidence type="ECO:0000256" key="1">
    <source>
        <dbReference type="ARBA" id="ARBA00022741"/>
    </source>
</evidence>
<accession>A0A2J6R7P0</accession>
<evidence type="ECO:0000313" key="3">
    <source>
        <dbReference type="EMBL" id="PMD34535.1"/>
    </source>
</evidence>
<dbReference type="SUPFAM" id="SSF53067">
    <property type="entry name" value="Actin-like ATPase domain"/>
    <property type="match status" value="2"/>
</dbReference>
<reference evidence="3 4" key="1">
    <citation type="submission" date="2016-04" db="EMBL/GenBank/DDBJ databases">
        <title>A degradative enzymes factory behind the ericoid mycorrhizal symbiosis.</title>
        <authorList>
            <consortium name="DOE Joint Genome Institute"/>
            <person name="Martino E."/>
            <person name="Morin E."/>
            <person name="Grelet G."/>
            <person name="Kuo A."/>
            <person name="Kohler A."/>
            <person name="Daghino S."/>
            <person name="Barry K."/>
            <person name="Choi C."/>
            <person name="Cichocki N."/>
            <person name="Clum A."/>
            <person name="Copeland A."/>
            <person name="Hainaut M."/>
            <person name="Haridas S."/>
            <person name="Labutti K."/>
            <person name="Lindquist E."/>
            <person name="Lipzen A."/>
            <person name="Khouja H.-R."/>
            <person name="Murat C."/>
            <person name="Ohm R."/>
            <person name="Olson A."/>
            <person name="Spatafora J."/>
            <person name="Veneault-Fourrey C."/>
            <person name="Henrissat B."/>
            <person name="Grigoriev I."/>
            <person name="Martin F."/>
            <person name="Perotto S."/>
        </authorList>
    </citation>
    <scope>NUCLEOTIDE SEQUENCE [LARGE SCALE GENOMIC DNA]</scope>
    <source>
        <strain evidence="3 4">F</strain>
    </source>
</reference>
<sequence length="582" mass="65192">MSFGGQTSTRHKIIIGIDYGTTFSGVSYVTTDKSDIKDITIISSWPGEQLTSWKTPTRIAYARENSPLITENKWGFEVSPKLISYSWTKLLLDKNAAMGEYDDPALAEMEGSGMLRLPSFRQAAGVCEDFLHELYRHVSKKLAHEMTELIFESTPMECWITLPAIWSDEAKDATLTAARNAGFGNRVGDEVFTIAEPEAAAIATLKSYSGTNGLNAVKPKENILICDCGGGTVDITTYVITQVSPQLMFDELQIGAGGKCGSTYIDRNLHTLLSRRFGAKYDDLPFAQKGPGSRLMTSFEKHKRDFGLNDNKDVREIGPIRLDVSDSEYFDEDERNVKLTYEDMEALFRPVVSDIENLLRIQRLILVGGFAQSPYLRNSLEEWCLYHGEIAFLCPDQPQAAILRGAALRGLEGLAPGIKYVRRHYGVGLSMPFREGIDPEHLRYTEYARNEDYCRGRMTWIISKGEKIVYGTSRTTVCKAQYTPGKEKEFEVKLYSCSLIDAPEFRTHARVEQVGTIKGRLPANFDYGHHATTVFNTKLGRDVHEFSVEIEVVFGGRGNNLTFKNLVGGKVISTADIEFDKR</sequence>
<evidence type="ECO:0000256" key="2">
    <source>
        <dbReference type="ARBA" id="ARBA00022840"/>
    </source>
</evidence>
<proteinExistence type="predicted"/>
<dbReference type="EMBL" id="KZ613953">
    <property type="protein sequence ID" value="PMD34535.1"/>
    <property type="molecule type" value="Genomic_DNA"/>
</dbReference>
<organism evidence="3 4">
    <name type="scientific">Hyaloscypha variabilis (strain UAMH 11265 / GT02V1 / F)</name>
    <name type="common">Meliniomyces variabilis</name>
    <dbReference type="NCBI Taxonomy" id="1149755"/>
    <lineage>
        <taxon>Eukaryota</taxon>
        <taxon>Fungi</taxon>
        <taxon>Dikarya</taxon>
        <taxon>Ascomycota</taxon>
        <taxon>Pezizomycotina</taxon>
        <taxon>Leotiomycetes</taxon>
        <taxon>Helotiales</taxon>
        <taxon>Hyaloscyphaceae</taxon>
        <taxon>Hyaloscypha</taxon>
        <taxon>Hyaloscypha variabilis</taxon>
    </lineage>
</organism>
<dbReference type="InterPro" id="IPR043129">
    <property type="entry name" value="ATPase_NBD"/>
</dbReference>
<dbReference type="InterPro" id="IPR013126">
    <property type="entry name" value="Hsp_70_fam"/>
</dbReference>
<dbReference type="AlphaFoldDB" id="A0A2J6R7P0"/>
<keyword evidence="4" id="KW-1185">Reference proteome</keyword>
<dbReference type="STRING" id="1149755.A0A2J6R7P0"/>
<dbReference type="CDD" id="cd10170">
    <property type="entry name" value="ASKHA_NBD_HSP70"/>
    <property type="match status" value="1"/>
</dbReference>
<dbReference type="Gene3D" id="3.90.640.10">
    <property type="entry name" value="Actin, Chain A, domain 4"/>
    <property type="match status" value="1"/>
</dbReference>
<dbReference type="OrthoDB" id="2963168at2759"/>
<dbReference type="Pfam" id="PF00012">
    <property type="entry name" value="HSP70"/>
    <property type="match status" value="1"/>
</dbReference>
<keyword evidence="2" id="KW-0067">ATP-binding</keyword>
<dbReference type="Proteomes" id="UP000235786">
    <property type="component" value="Unassembled WGS sequence"/>
</dbReference>
<dbReference type="PANTHER" id="PTHR14187:SF81">
    <property type="entry name" value="HSP70 FAMILY PROTEIN (AFU_ORTHOLOGUE AFUA_4G14040)"/>
    <property type="match status" value="1"/>
</dbReference>
<dbReference type="PANTHER" id="PTHR14187">
    <property type="entry name" value="ALPHA KINASE/ELONGATION FACTOR 2 KINASE"/>
    <property type="match status" value="1"/>
</dbReference>
<gene>
    <name evidence="3" type="ORF">L207DRAFT_547066</name>
</gene>
<name>A0A2J6R7P0_HYAVF</name>
<protein>
    <submittedName>
        <fullName evidence="3">Hsp70 family protein-like protein</fullName>
    </submittedName>
</protein>
<dbReference type="Gene3D" id="3.30.420.40">
    <property type="match status" value="2"/>
</dbReference>
<dbReference type="PRINTS" id="PR00301">
    <property type="entry name" value="HEATSHOCK70"/>
</dbReference>
<dbReference type="GO" id="GO:0005524">
    <property type="term" value="F:ATP binding"/>
    <property type="evidence" value="ECO:0007669"/>
    <property type="project" value="UniProtKB-KW"/>
</dbReference>